<dbReference type="Pfam" id="PF01419">
    <property type="entry name" value="Jacalin"/>
    <property type="match status" value="3"/>
</dbReference>
<dbReference type="PANTHER" id="PTHR47293">
    <property type="entry name" value="JACALIN-RELATED LECTIN 3"/>
    <property type="match status" value="1"/>
</dbReference>
<organism evidence="4 5">
    <name type="scientific">Thalictrum thalictroides</name>
    <name type="common">Rue-anemone</name>
    <name type="synonym">Anemone thalictroides</name>
    <dbReference type="NCBI Taxonomy" id="46969"/>
    <lineage>
        <taxon>Eukaryota</taxon>
        <taxon>Viridiplantae</taxon>
        <taxon>Streptophyta</taxon>
        <taxon>Embryophyta</taxon>
        <taxon>Tracheophyta</taxon>
        <taxon>Spermatophyta</taxon>
        <taxon>Magnoliopsida</taxon>
        <taxon>Ranunculales</taxon>
        <taxon>Ranunculaceae</taxon>
        <taxon>Thalictroideae</taxon>
        <taxon>Thalictrum</taxon>
    </lineage>
</organism>
<dbReference type="InterPro" id="IPR001229">
    <property type="entry name" value="Jacalin-like_lectin_dom"/>
</dbReference>
<evidence type="ECO:0000259" key="3">
    <source>
        <dbReference type="PROSITE" id="PS51752"/>
    </source>
</evidence>
<protein>
    <submittedName>
        <fullName evidence="4">Jacalin-related lectin like</fullName>
    </submittedName>
</protein>
<dbReference type="InterPro" id="IPR033734">
    <property type="entry name" value="Jacalin-like_lectin_dom_plant"/>
</dbReference>
<gene>
    <name evidence="4" type="ORF">FRX31_021727</name>
</gene>
<dbReference type="AlphaFoldDB" id="A0A7J6VWW4"/>
<dbReference type="Gene3D" id="2.100.10.30">
    <property type="entry name" value="Jacalin-like lectin domain"/>
    <property type="match status" value="3"/>
</dbReference>
<dbReference type="Proteomes" id="UP000554482">
    <property type="component" value="Unassembled WGS sequence"/>
</dbReference>
<dbReference type="PANTHER" id="PTHR47293:SF68">
    <property type="entry name" value="JACALIN-RELATED LECTIN 3"/>
    <property type="match status" value="1"/>
</dbReference>
<dbReference type="InterPro" id="IPR036404">
    <property type="entry name" value="Jacalin-like_lectin_dom_sf"/>
</dbReference>
<name>A0A7J6VWW4_THATH</name>
<evidence type="ECO:0000313" key="5">
    <source>
        <dbReference type="Proteomes" id="UP000554482"/>
    </source>
</evidence>
<dbReference type="OrthoDB" id="2415936at2759"/>
<keyword evidence="5" id="KW-1185">Reference proteome</keyword>
<dbReference type="EMBL" id="JABWDY010026429">
    <property type="protein sequence ID" value="KAF5188685.1"/>
    <property type="molecule type" value="Genomic_DNA"/>
</dbReference>
<feature type="domain" description="Jacalin-type lectin" evidence="3">
    <location>
        <begin position="446"/>
        <end position="588"/>
    </location>
</feature>
<feature type="domain" description="Jacalin-type lectin" evidence="3">
    <location>
        <begin position="247"/>
        <end position="389"/>
    </location>
</feature>
<feature type="domain" description="Jacalin-type lectin" evidence="3">
    <location>
        <begin position="10"/>
        <end position="152"/>
    </location>
</feature>
<dbReference type="GO" id="GO:0030246">
    <property type="term" value="F:carbohydrate binding"/>
    <property type="evidence" value="ECO:0007669"/>
    <property type="project" value="UniProtKB-KW"/>
</dbReference>
<sequence>MNTEGFEKKPISVGPWGGTDGDLWDDGVYTTVKQLVIAHGAGINCMQIEYDKKGSSVWSGKHGGSGGIKVDEIKLDFPDEFLTSISGHYGSINDWSPVFVRSLVFQSNRKTYGPFGTQQGNQFSFSMNGGRIVGFHGRSGWYLDSIGVYLKPLSSKSYSSKPLVSSQSFVANGTDKTGYNVVQGSVGKGYDIVLAVRQKDDFNKFPSEKLSREFSSWSSTNEEESNNKLLPLPTNYKNGSSNVENGVVSYGPWGGIGGSIFDDGVYTGVRQVNLARSAGIISIKVLYDRNGKAVWGNKHGGSGGMKSDKIVFDYPFEALTHITGYYGPLMYMGPAVIKSLTFHTTKKNYGPYGDQQGTPFSSNLKEGIIVGFFGKRGWYIDSIGVHVIEGKVSTPQSSRNVSNNLSNNDMPIAEMDNPQWSNKLVLAKRGGPNEEVTYGVVKEPAPCGPGPWGGDGGRPWDDGVFTGVKQIFLTRAEAICSIQIEYDRNGQSVWSVRHGGSGEATIKIKFEYPHEVVTCICGYYGPINRDDRLKAIKSLTFYTSRGKYGPYGEETGTFFTSTTTEGKVLGFHGRSSLYLDAIGVHMQHWLGQGRPSKSMFYKIFG</sequence>
<comment type="caution">
    <text evidence="4">The sequence shown here is derived from an EMBL/GenBank/DDBJ whole genome shotgun (WGS) entry which is preliminary data.</text>
</comment>
<evidence type="ECO:0000256" key="2">
    <source>
        <dbReference type="ARBA" id="ARBA00022734"/>
    </source>
</evidence>
<dbReference type="PROSITE" id="PS51752">
    <property type="entry name" value="JACALIN_LECTIN"/>
    <property type="match status" value="3"/>
</dbReference>
<reference evidence="4 5" key="1">
    <citation type="submission" date="2020-06" db="EMBL/GenBank/DDBJ databases">
        <title>Transcriptomic and genomic resources for Thalictrum thalictroides and T. hernandezii: Facilitating candidate gene discovery in an emerging model plant lineage.</title>
        <authorList>
            <person name="Arias T."/>
            <person name="Riano-Pachon D.M."/>
            <person name="Di Stilio V.S."/>
        </authorList>
    </citation>
    <scope>NUCLEOTIDE SEQUENCE [LARGE SCALE GENOMIC DNA]</scope>
    <source>
        <strain evidence="5">cv. WT478/WT964</strain>
        <tissue evidence="4">Leaves</tissue>
    </source>
</reference>
<dbReference type="SUPFAM" id="SSF51101">
    <property type="entry name" value="Mannose-binding lectins"/>
    <property type="match status" value="3"/>
</dbReference>
<dbReference type="SMART" id="SM00915">
    <property type="entry name" value="Jacalin"/>
    <property type="match status" value="3"/>
</dbReference>
<comment type="similarity">
    <text evidence="1">Belongs to the jacalin lectin family.</text>
</comment>
<evidence type="ECO:0000256" key="1">
    <source>
        <dbReference type="ARBA" id="ARBA00006568"/>
    </source>
</evidence>
<dbReference type="CDD" id="cd09612">
    <property type="entry name" value="Jacalin"/>
    <property type="match status" value="3"/>
</dbReference>
<keyword evidence="2 4" id="KW-0430">Lectin</keyword>
<proteinExistence type="inferred from homology"/>
<evidence type="ECO:0000313" key="4">
    <source>
        <dbReference type="EMBL" id="KAF5188685.1"/>
    </source>
</evidence>
<accession>A0A7J6VWW4</accession>
<dbReference type="FunFam" id="2.100.10.30:FF:000001">
    <property type="entry name" value="Jacalin-related lectin 33"/>
    <property type="match status" value="3"/>
</dbReference>